<dbReference type="Pfam" id="PF02687">
    <property type="entry name" value="FtsX"/>
    <property type="match status" value="1"/>
</dbReference>
<evidence type="ECO:0000256" key="5">
    <source>
        <dbReference type="ARBA" id="ARBA00022618"/>
    </source>
</evidence>
<feature type="transmembrane region" description="Helical" evidence="11">
    <location>
        <begin position="265"/>
        <end position="285"/>
    </location>
</feature>
<comment type="function">
    <text evidence="10">Part of the ABC transporter FtsEX involved in asymmetric cellular division facilitating the initiation of sporulation.</text>
</comment>
<feature type="transmembrane region" description="Helical" evidence="11">
    <location>
        <begin position="218"/>
        <end position="241"/>
    </location>
</feature>
<sequence>MIIRNFFRHVRDGIRNLFRNGWMTTASVFTMALTLFMIGGLVLLLTNIEKITSDIESSIQIRVMIDAAANEQDEKLLKEEIQAIQHVKTITYRTKDEELEALIENVGEEFALHEGDANPLLNVYVVDVDDVDNISQVANQINDLKYVSEANYGALTADNLFKQIDVLRYILAVIAAILIVVAVLLISNTIRLTIFARQTEIEIMRLVGAKNSFIRAPFAYEGAFIGILGAGIAFGILYAIYEAVRRVPGQIFGMVNIQFLPTMPLLLYIGIGILIIGIILGIFGARRSMRQFLRI</sequence>
<gene>
    <name evidence="14" type="ORF">GX355_01155</name>
</gene>
<evidence type="ECO:0000256" key="8">
    <source>
        <dbReference type="ARBA" id="ARBA00023136"/>
    </source>
</evidence>
<keyword evidence="6 11" id="KW-0812">Transmembrane</keyword>
<comment type="subcellular location">
    <subcellularLocation>
        <location evidence="1">Cell membrane</location>
        <topology evidence="1">Multi-pass membrane protein</topology>
    </subcellularLocation>
</comment>
<evidence type="ECO:0000256" key="1">
    <source>
        <dbReference type="ARBA" id="ARBA00004651"/>
    </source>
</evidence>
<dbReference type="NCBIfam" id="NF038347">
    <property type="entry name" value="FtsX_Gpos"/>
    <property type="match status" value="1"/>
</dbReference>
<keyword evidence="9 10" id="KW-0131">Cell cycle</keyword>
<reference evidence="14 15" key="1">
    <citation type="journal article" date="2020" name="Biotechnol. Biofuels">
        <title>New insights from the biogas microbiome by comprehensive genome-resolved metagenomics of nearly 1600 species originating from multiple anaerobic digesters.</title>
        <authorList>
            <person name="Campanaro S."/>
            <person name="Treu L."/>
            <person name="Rodriguez-R L.M."/>
            <person name="Kovalovszki A."/>
            <person name="Ziels R.M."/>
            <person name="Maus I."/>
            <person name="Zhu X."/>
            <person name="Kougias P.G."/>
            <person name="Basile A."/>
            <person name="Luo G."/>
            <person name="Schluter A."/>
            <person name="Konstantinidis K.T."/>
            <person name="Angelidaki I."/>
        </authorList>
    </citation>
    <scope>NUCLEOTIDE SEQUENCE [LARGE SCALE GENOMIC DNA]</scope>
    <source>
        <strain evidence="14">AS23ysBPME_34</strain>
    </source>
</reference>
<evidence type="ECO:0000313" key="15">
    <source>
        <dbReference type="Proteomes" id="UP000541058"/>
    </source>
</evidence>
<keyword evidence="4 10" id="KW-1003">Cell membrane</keyword>
<protein>
    <recommendedName>
        <fullName evidence="3 10">Cell division protein FtsX</fullName>
    </recommendedName>
</protein>
<dbReference type="GO" id="GO:0051301">
    <property type="term" value="P:cell division"/>
    <property type="evidence" value="ECO:0007669"/>
    <property type="project" value="UniProtKB-KW"/>
</dbReference>
<accession>A0A7X8C262</accession>
<keyword evidence="7 11" id="KW-1133">Transmembrane helix</keyword>
<evidence type="ECO:0000259" key="12">
    <source>
        <dbReference type="Pfam" id="PF02687"/>
    </source>
</evidence>
<evidence type="ECO:0000259" key="13">
    <source>
        <dbReference type="Pfam" id="PF18075"/>
    </source>
</evidence>
<organism evidence="14 15">
    <name type="scientific">Globicatella sulfidifaciens</name>
    <dbReference type="NCBI Taxonomy" id="136093"/>
    <lineage>
        <taxon>Bacteria</taxon>
        <taxon>Bacillati</taxon>
        <taxon>Bacillota</taxon>
        <taxon>Bacilli</taxon>
        <taxon>Lactobacillales</taxon>
        <taxon>Aerococcaceae</taxon>
        <taxon>Globicatella</taxon>
    </lineage>
</organism>
<dbReference type="GO" id="GO:0005886">
    <property type="term" value="C:plasma membrane"/>
    <property type="evidence" value="ECO:0007669"/>
    <property type="project" value="UniProtKB-SubCell"/>
</dbReference>
<dbReference type="InterPro" id="IPR058204">
    <property type="entry name" value="FtsX_firmicutes-type"/>
</dbReference>
<dbReference type="Pfam" id="PF18075">
    <property type="entry name" value="FtsX_ECD"/>
    <property type="match status" value="1"/>
</dbReference>
<dbReference type="InterPro" id="IPR040690">
    <property type="entry name" value="FtsX_ECD"/>
</dbReference>
<feature type="transmembrane region" description="Helical" evidence="11">
    <location>
        <begin position="166"/>
        <end position="187"/>
    </location>
</feature>
<dbReference type="InterPro" id="IPR003838">
    <property type="entry name" value="ABC3_permease_C"/>
</dbReference>
<keyword evidence="8 10" id="KW-0472">Membrane</keyword>
<evidence type="ECO:0000313" key="14">
    <source>
        <dbReference type="EMBL" id="NLJ17449.1"/>
    </source>
</evidence>
<feature type="transmembrane region" description="Helical" evidence="11">
    <location>
        <begin position="21"/>
        <end position="45"/>
    </location>
</feature>
<comment type="caution">
    <text evidence="14">The sequence shown here is derived from an EMBL/GenBank/DDBJ whole genome shotgun (WGS) entry which is preliminary data.</text>
</comment>
<feature type="domain" description="ABC3 transporter permease C-terminal" evidence="12">
    <location>
        <begin position="173"/>
        <end position="290"/>
    </location>
</feature>
<dbReference type="Gene3D" id="3.30.70.3040">
    <property type="match status" value="1"/>
</dbReference>
<name>A0A7X8C262_9LACT</name>
<evidence type="ECO:0000256" key="4">
    <source>
        <dbReference type="ARBA" id="ARBA00022475"/>
    </source>
</evidence>
<dbReference type="PANTHER" id="PTHR47755">
    <property type="entry name" value="CELL DIVISION PROTEIN FTSX"/>
    <property type="match status" value="1"/>
</dbReference>
<dbReference type="EMBL" id="JAAYSM010000032">
    <property type="protein sequence ID" value="NLJ17449.1"/>
    <property type="molecule type" value="Genomic_DNA"/>
</dbReference>
<dbReference type="InterPro" id="IPR004513">
    <property type="entry name" value="FtsX"/>
</dbReference>
<evidence type="ECO:0000256" key="9">
    <source>
        <dbReference type="ARBA" id="ARBA00023306"/>
    </source>
</evidence>
<proteinExistence type="inferred from homology"/>
<dbReference type="PIRSF" id="PIRSF003097">
    <property type="entry name" value="FtsX"/>
    <property type="match status" value="1"/>
</dbReference>
<evidence type="ECO:0000256" key="10">
    <source>
        <dbReference type="PIRNR" id="PIRNR003097"/>
    </source>
</evidence>
<evidence type="ECO:0000256" key="11">
    <source>
        <dbReference type="SAM" id="Phobius"/>
    </source>
</evidence>
<comment type="similarity">
    <text evidence="2 10">Belongs to the ABC-4 integral membrane protein family. FtsX subfamily.</text>
</comment>
<dbReference type="PANTHER" id="PTHR47755:SF1">
    <property type="entry name" value="CELL DIVISION PROTEIN FTSX"/>
    <property type="match status" value="1"/>
</dbReference>
<feature type="domain" description="FtsX extracellular" evidence="13">
    <location>
        <begin position="59"/>
        <end position="149"/>
    </location>
</feature>
<evidence type="ECO:0000256" key="6">
    <source>
        <dbReference type="ARBA" id="ARBA00022692"/>
    </source>
</evidence>
<dbReference type="AlphaFoldDB" id="A0A7X8C262"/>
<evidence type="ECO:0000256" key="7">
    <source>
        <dbReference type="ARBA" id="ARBA00022989"/>
    </source>
</evidence>
<dbReference type="Proteomes" id="UP000541058">
    <property type="component" value="Unassembled WGS sequence"/>
</dbReference>
<keyword evidence="5 10" id="KW-0132">Cell division</keyword>
<evidence type="ECO:0000256" key="2">
    <source>
        <dbReference type="ARBA" id="ARBA00007379"/>
    </source>
</evidence>
<evidence type="ECO:0000256" key="3">
    <source>
        <dbReference type="ARBA" id="ARBA00021907"/>
    </source>
</evidence>